<evidence type="ECO:0000313" key="1">
    <source>
        <dbReference type="WBParaSite" id="HPLM_0000301201-mRNA-1"/>
    </source>
</evidence>
<dbReference type="AlphaFoldDB" id="A0A0N4W0D6"/>
<proteinExistence type="predicted"/>
<dbReference type="WBParaSite" id="HPLM_0000301201-mRNA-1">
    <property type="protein sequence ID" value="HPLM_0000301201-mRNA-1"/>
    <property type="gene ID" value="HPLM_0000301201"/>
</dbReference>
<reference evidence="1" key="1">
    <citation type="submission" date="2017-02" db="UniProtKB">
        <authorList>
            <consortium name="WormBaseParasite"/>
        </authorList>
    </citation>
    <scope>IDENTIFICATION</scope>
</reference>
<organism evidence="1">
    <name type="scientific">Haemonchus placei</name>
    <name type="common">Barber's pole worm</name>
    <dbReference type="NCBI Taxonomy" id="6290"/>
    <lineage>
        <taxon>Eukaryota</taxon>
        <taxon>Metazoa</taxon>
        <taxon>Ecdysozoa</taxon>
        <taxon>Nematoda</taxon>
        <taxon>Chromadorea</taxon>
        <taxon>Rhabditida</taxon>
        <taxon>Rhabditina</taxon>
        <taxon>Rhabditomorpha</taxon>
        <taxon>Strongyloidea</taxon>
        <taxon>Trichostrongylidae</taxon>
        <taxon>Haemonchus</taxon>
    </lineage>
</organism>
<accession>A0A0N4W0D6</accession>
<sequence>LRSLTSQEIWGRCMAGKGIYSRSSVPLCLNFNVSITELRSGENSQLLDLARYSPRTPSTCSLIWKLITHRLFH</sequence>
<name>A0A0N4W0D6_HAEPC</name>
<protein>
    <submittedName>
        <fullName evidence="1">Ovule protein</fullName>
    </submittedName>
</protein>